<comment type="function">
    <text evidence="9 10">One of the essential components for the initiation of protein synthesis. Protects formylmethionyl-tRNA from spontaneous hydrolysis and promotes its binding to the 30S ribosomal subunits. Also involved in the hydrolysis of GTP during the formation of the 70S ribosomal complex.</text>
</comment>
<dbReference type="PROSITE" id="PS01176">
    <property type="entry name" value="IF2"/>
    <property type="match status" value="1"/>
</dbReference>
<feature type="region of interest" description="Disordered" evidence="13">
    <location>
        <begin position="192"/>
        <end position="226"/>
    </location>
</feature>
<dbReference type="FunFam" id="3.40.50.300:FF:000019">
    <property type="entry name" value="Translation initiation factor IF-2"/>
    <property type="match status" value="1"/>
</dbReference>
<proteinExistence type="inferred from homology"/>
<dbReference type="Proteomes" id="UP000243197">
    <property type="component" value="Chromosome"/>
</dbReference>
<dbReference type="GO" id="GO:0005525">
    <property type="term" value="F:GTP binding"/>
    <property type="evidence" value="ECO:0007669"/>
    <property type="project" value="UniProtKB-KW"/>
</dbReference>
<sequence length="888" mass="99751">MSKNKIRVSKITKELNISLHRLVEFLRSKGIEVEKSPNTRIDESAYGILLKEFREDRDKKIISEEIGEESRREKQALKEEEIAIIEAKKEERESKVITTQRHILKAPKVLKTLSEDKLYNKKPISTKISEDTPLKQEQEVEGVIDTIENDKETNVIQIEQADKKEELKNNGGVEKLGTKYQKLTGPVITGQKIDLTSIEEGENRKKKEKEKRAEDNKKRKRIVKKPSLDSYKKDFSKEKKSKVDKGVSAKNLKLEEENTKKKIRETLDKLTSKRTSKFKGVKYRKEKRELRKEIEIANLEKEERDKTILKLTEYVTVSELAGMMNIPVNNVISTCMMLGIMVTVNQRLDEETLTIVAEEFNYTVEFITGDIQEVVEQQEDDEKDLIPRSPIVTVMGHVDHGKTSLLDYIRKDNVTSGEAGGITQHIGAYSVKLRDEKSITFLDTPGHEAFTAMRAHGTQLTDIVIIVIAADDSIMPQTKESISHAKVAGVPIIFAINKVDKENSNPDKIKEQLASMDLLVEDWGGKIQSQNISAKVGTGVKDLLEKVLLEAEMLELRANPNRDAYGTVIESSLDKGKGYVTNVLVQNGTLKVGDYILAGKYSGKVKSLQNERGSMLKQAVPSTPVSILGLDGAPQSGDKFSVFKDEREAKQIAMKRMQLQREQLVRTNKRITLDEIGRRIAVGDFKELNVILKSDVVGSAEALSDSIQKLSTTEIHVNIIHKGVGHITESDVLLASASDAVIIGFQVRPSAKSRQLADREKIEIRTYSIIYDAIDDIRSAMEGMLSPVTEEEIVCNVEIRELFKVSKIGTVAGCMVLDGKISIDANVRIIRDNVVVHTGKLGALKRFKDDVKEVAKGYECGLNILNYNDIRVGDIIEGYKEVEVQKKL</sequence>
<dbReference type="Gene3D" id="2.40.30.10">
    <property type="entry name" value="Translation factors"/>
    <property type="match status" value="2"/>
</dbReference>
<dbReference type="Pfam" id="PF22042">
    <property type="entry name" value="EF-G_D2"/>
    <property type="match status" value="1"/>
</dbReference>
<dbReference type="OrthoDB" id="9811804at2"/>
<feature type="domain" description="Tr-type G" evidence="14">
    <location>
        <begin position="387"/>
        <end position="557"/>
    </location>
</feature>
<dbReference type="EMBL" id="AP014564">
    <property type="protein sequence ID" value="BAV95053.1"/>
    <property type="molecule type" value="Genomic_DNA"/>
</dbReference>
<dbReference type="InterPro" id="IPR044145">
    <property type="entry name" value="IF2_II"/>
</dbReference>
<dbReference type="CDD" id="cd01887">
    <property type="entry name" value="IF2_eIF5B"/>
    <property type="match status" value="1"/>
</dbReference>
<dbReference type="InterPro" id="IPR004161">
    <property type="entry name" value="EFTu-like_2"/>
</dbReference>
<evidence type="ECO:0000256" key="1">
    <source>
        <dbReference type="ARBA" id="ARBA00004496"/>
    </source>
</evidence>
<comment type="subcellular location">
    <subcellularLocation>
        <location evidence="1 9 11">Cytoplasm</location>
    </subcellularLocation>
</comment>
<evidence type="ECO:0000256" key="3">
    <source>
        <dbReference type="ARBA" id="ARBA00020675"/>
    </source>
</evidence>
<dbReference type="RefSeq" id="WP_096686540.1">
    <property type="nucleotide sequence ID" value="NZ_AP014564.1"/>
</dbReference>
<feature type="binding site" evidence="9">
    <location>
        <begin position="497"/>
        <end position="500"/>
    </location>
    <ligand>
        <name>GTP</name>
        <dbReference type="ChEBI" id="CHEBI:37565"/>
    </ligand>
</feature>
<dbReference type="InterPro" id="IPR027417">
    <property type="entry name" value="P-loop_NTPase"/>
</dbReference>
<keyword evidence="8 9" id="KW-0342">GTP-binding</keyword>
<dbReference type="InterPro" id="IPR036925">
    <property type="entry name" value="TIF_IF2_dom3_sf"/>
</dbReference>
<reference evidence="15 16" key="1">
    <citation type="submission" date="2014-03" db="EMBL/GenBank/DDBJ databases">
        <title>complete genome sequence of Flavobacteriaceae bacterium JBKA-6.</title>
        <authorList>
            <person name="Takano T."/>
            <person name="Nakamura Y."/>
            <person name="Takuma S."/>
            <person name="Yasuike M."/>
            <person name="Matsuyama T."/>
            <person name="Sakai T."/>
            <person name="Fujiwara A."/>
            <person name="Kimoto K."/>
            <person name="Fukuda Y."/>
            <person name="Kondo H."/>
            <person name="Hirono I."/>
            <person name="Nakayasu C."/>
        </authorList>
    </citation>
    <scope>NUCLEOTIDE SEQUENCE [LARGE SCALE GENOMIC DNA]</scope>
    <source>
        <strain evidence="15 16">JBKA-6</strain>
    </source>
</reference>
<dbReference type="InterPro" id="IPR053905">
    <property type="entry name" value="EF-G-like_DII"/>
</dbReference>
<organism evidence="15 16">
    <name type="scientific">Ichthyobacterium seriolicida</name>
    <dbReference type="NCBI Taxonomy" id="242600"/>
    <lineage>
        <taxon>Bacteria</taxon>
        <taxon>Pseudomonadati</taxon>
        <taxon>Bacteroidota</taxon>
        <taxon>Flavobacteriia</taxon>
        <taxon>Flavobacteriales</taxon>
        <taxon>Ichthyobacteriaceae</taxon>
        <taxon>Ichthyobacterium</taxon>
    </lineage>
</organism>
<keyword evidence="6 9" id="KW-0547">Nucleotide-binding</keyword>
<evidence type="ECO:0000256" key="12">
    <source>
        <dbReference type="SAM" id="Coils"/>
    </source>
</evidence>
<evidence type="ECO:0000256" key="13">
    <source>
        <dbReference type="SAM" id="MobiDB-lite"/>
    </source>
</evidence>
<feature type="compositionally biased region" description="Basic and acidic residues" evidence="13">
    <location>
        <begin position="201"/>
        <end position="217"/>
    </location>
</feature>
<keyword evidence="7 9" id="KW-0648">Protein biosynthesis</keyword>
<feature type="binding site" evidence="9">
    <location>
        <begin position="396"/>
        <end position="403"/>
    </location>
    <ligand>
        <name>GTP</name>
        <dbReference type="ChEBI" id="CHEBI:37565"/>
    </ligand>
</feature>
<keyword evidence="4 9" id="KW-0963">Cytoplasm</keyword>
<dbReference type="GO" id="GO:0003743">
    <property type="term" value="F:translation initiation factor activity"/>
    <property type="evidence" value="ECO:0007669"/>
    <property type="project" value="UniProtKB-UniRule"/>
</dbReference>
<dbReference type="PANTHER" id="PTHR43381:SF5">
    <property type="entry name" value="TR-TYPE G DOMAIN-CONTAINING PROTEIN"/>
    <property type="match status" value="1"/>
</dbReference>
<dbReference type="FunFam" id="2.40.30.10:FF:000008">
    <property type="entry name" value="Translation initiation factor IF-2"/>
    <property type="match status" value="1"/>
</dbReference>
<dbReference type="FunFam" id="2.40.30.10:FF:000007">
    <property type="entry name" value="Translation initiation factor IF-2"/>
    <property type="match status" value="1"/>
</dbReference>
<feature type="coiled-coil region" evidence="12">
    <location>
        <begin position="249"/>
        <end position="307"/>
    </location>
</feature>
<evidence type="ECO:0000256" key="8">
    <source>
        <dbReference type="ARBA" id="ARBA00023134"/>
    </source>
</evidence>
<evidence type="ECO:0000256" key="9">
    <source>
        <dbReference type="HAMAP-Rule" id="MF_00100"/>
    </source>
</evidence>
<keyword evidence="5 9" id="KW-0396">Initiation factor</keyword>
<dbReference type="KEGG" id="ise:JBKA6_1040"/>
<name>A0A1J1E270_9FLAO</name>
<dbReference type="GO" id="GO:0005737">
    <property type="term" value="C:cytoplasm"/>
    <property type="evidence" value="ECO:0007669"/>
    <property type="project" value="UniProtKB-SubCell"/>
</dbReference>
<dbReference type="Pfam" id="PF00009">
    <property type="entry name" value="GTP_EFTU"/>
    <property type="match status" value="1"/>
</dbReference>
<evidence type="ECO:0000313" key="16">
    <source>
        <dbReference type="Proteomes" id="UP000243197"/>
    </source>
</evidence>
<dbReference type="SUPFAM" id="SSF52540">
    <property type="entry name" value="P-loop containing nucleoside triphosphate hydrolases"/>
    <property type="match status" value="1"/>
</dbReference>
<dbReference type="PANTHER" id="PTHR43381">
    <property type="entry name" value="TRANSLATION INITIATION FACTOR IF-2-RELATED"/>
    <property type="match status" value="1"/>
</dbReference>
<evidence type="ECO:0000256" key="2">
    <source>
        <dbReference type="ARBA" id="ARBA00007733"/>
    </source>
</evidence>
<dbReference type="Pfam" id="PF03144">
    <property type="entry name" value="GTP_EFTU_D2"/>
    <property type="match status" value="1"/>
</dbReference>
<evidence type="ECO:0000256" key="4">
    <source>
        <dbReference type="ARBA" id="ARBA00022490"/>
    </source>
</evidence>
<dbReference type="HAMAP" id="MF_00100_B">
    <property type="entry name" value="IF_2_B"/>
    <property type="match status" value="1"/>
</dbReference>
<evidence type="ECO:0000313" key="15">
    <source>
        <dbReference type="EMBL" id="BAV95053.1"/>
    </source>
</evidence>
<dbReference type="SUPFAM" id="SSF52156">
    <property type="entry name" value="Initiation factor IF2/eIF5b, domain 3"/>
    <property type="match status" value="1"/>
</dbReference>
<evidence type="ECO:0000256" key="7">
    <source>
        <dbReference type="ARBA" id="ARBA00022917"/>
    </source>
</evidence>
<dbReference type="InterPro" id="IPR023115">
    <property type="entry name" value="TIF_IF2_dom3"/>
</dbReference>
<dbReference type="InterPro" id="IPR015760">
    <property type="entry name" value="TIF_IF2"/>
</dbReference>
<dbReference type="Gene3D" id="1.10.10.2480">
    <property type="match status" value="1"/>
</dbReference>
<dbReference type="InterPro" id="IPR009000">
    <property type="entry name" value="Transl_B-barrel_sf"/>
</dbReference>
<dbReference type="Pfam" id="PF04760">
    <property type="entry name" value="IF2_N"/>
    <property type="match status" value="2"/>
</dbReference>
<dbReference type="CDD" id="cd03702">
    <property type="entry name" value="IF2_mtIF2_II"/>
    <property type="match status" value="1"/>
</dbReference>
<dbReference type="InterPro" id="IPR006847">
    <property type="entry name" value="IF2_N"/>
</dbReference>
<dbReference type="PROSITE" id="PS51722">
    <property type="entry name" value="G_TR_2"/>
    <property type="match status" value="1"/>
</dbReference>
<gene>
    <name evidence="9" type="primary">infB</name>
    <name evidence="15" type="ORF">JBKA6_1040</name>
</gene>
<dbReference type="Pfam" id="PF11987">
    <property type="entry name" value="IF-2"/>
    <property type="match status" value="1"/>
</dbReference>
<dbReference type="InterPro" id="IPR000178">
    <property type="entry name" value="TF_IF2_bacterial-like"/>
</dbReference>
<keyword evidence="12" id="KW-0175">Coiled coil</keyword>
<dbReference type="Gene3D" id="3.40.50.300">
    <property type="entry name" value="P-loop containing nucleotide triphosphate hydrolases"/>
    <property type="match status" value="1"/>
</dbReference>
<dbReference type="NCBIfam" id="TIGR00231">
    <property type="entry name" value="small_GTP"/>
    <property type="match status" value="1"/>
</dbReference>
<evidence type="ECO:0000256" key="10">
    <source>
        <dbReference type="RuleBase" id="RU000644"/>
    </source>
</evidence>
<dbReference type="FunFam" id="3.40.50.10050:FF:000001">
    <property type="entry name" value="Translation initiation factor IF-2"/>
    <property type="match status" value="1"/>
</dbReference>
<feature type="binding site" evidence="9">
    <location>
        <begin position="443"/>
        <end position="447"/>
    </location>
    <ligand>
        <name>GTP</name>
        <dbReference type="ChEBI" id="CHEBI:37565"/>
    </ligand>
</feature>
<keyword evidence="16" id="KW-1185">Reference proteome</keyword>
<accession>A0A1J1E270</accession>
<dbReference type="InterPro" id="IPR000795">
    <property type="entry name" value="T_Tr_GTP-bd_dom"/>
</dbReference>
<dbReference type="InterPro" id="IPR005225">
    <property type="entry name" value="Small_GTP-bd"/>
</dbReference>
<protein>
    <recommendedName>
        <fullName evidence="3 9">Translation initiation factor IF-2</fullName>
    </recommendedName>
</protein>
<evidence type="ECO:0000256" key="11">
    <source>
        <dbReference type="RuleBase" id="RU000645"/>
    </source>
</evidence>
<comment type="similarity">
    <text evidence="2 9 10">Belongs to the TRAFAC class translation factor GTPase superfamily. Classic translation factor GTPase family. IF-2 subfamily.</text>
</comment>
<evidence type="ECO:0000259" key="14">
    <source>
        <dbReference type="PROSITE" id="PS51722"/>
    </source>
</evidence>
<dbReference type="NCBIfam" id="TIGR00487">
    <property type="entry name" value="IF-2"/>
    <property type="match status" value="1"/>
</dbReference>
<dbReference type="GO" id="GO:0003924">
    <property type="term" value="F:GTPase activity"/>
    <property type="evidence" value="ECO:0007669"/>
    <property type="project" value="UniProtKB-UniRule"/>
</dbReference>
<comment type="caution">
    <text evidence="9">Lacks conserved residue(s) required for the propagation of feature annotation.</text>
</comment>
<evidence type="ECO:0000256" key="5">
    <source>
        <dbReference type="ARBA" id="ARBA00022540"/>
    </source>
</evidence>
<dbReference type="CDD" id="cd03692">
    <property type="entry name" value="mtIF2_IVc"/>
    <property type="match status" value="1"/>
</dbReference>
<dbReference type="AlphaFoldDB" id="A0A1J1E270"/>
<dbReference type="SUPFAM" id="SSF50447">
    <property type="entry name" value="Translation proteins"/>
    <property type="match status" value="2"/>
</dbReference>
<evidence type="ECO:0000256" key="6">
    <source>
        <dbReference type="ARBA" id="ARBA00022741"/>
    </source>
</evidence>
<dbReference type="Gene3D" id="3.40.50.10050">
    <property type="entry name" value="Translation initiation factor IF- 2, domain 3"/>
    <property type="match status" value="1"/>
</dbReference>